<reference evidence="1 2" key="1">
    <citation type="submission" date="2018-06" db="EMBL/GenBank/DDBJ databases">
        <authorList>
            <consortium name="Pathogen Informatics"/>
            <person name="Doyle S."/>
        </authorList>
    </citation>
    <scope>NUCLEOTIDE SEQUENCE [LARGE SCALE GENOMIC DNA]</scope>
    <source>
        <strain evidence="1 2">NCTC8081</strain>
    </source>
</reference>
<proteinExistence type="predicted"/>
<dbReference type="RefSeq" id="WP_111946588.1">
    <property type="nucleotide sequence ID" value="NZ_CATNYA010000031.1"/>
</dbReference>
<dbReference type="AlphaFoldDB" id="A0A2X3IMD6"/>
<name>A0A2X3IMD6_CLOPF</name>
<protein>
    <submittedName>
        <fullName evidence="1">Uncharacterized protein</fullName>
    </submittedName>
</protein>
<dbReference type="Proteomes" id="UP000250234">
    <property type="component" value="Unassembled WGS sequence"/>
</dbReference>
<accession>A0A2X3IMD6</accession>
<evidence type="ECO:0000313" key="2">
    <source>
        <dbReference type="Proteomes" id="UP000250234"/>
    </source>
</evidence>
<gene>
    <name evidence="1" type="ORF">NCTC8081_03206</name>
</gene>
<organism evidence="1 2">
    <name type="scientific">Clostridium perfringens</name>
    <dbReference type="NCBI Taxonomy" id="1502"/>
    <lineage>
        <taxon>Bacteria</taxon>
        <taxon>Bacillati</taxon>
        <taxon>Bacillota</taxon>
        <taxon>Clostridia</taxon>
        <taxon>Eubacteriales</taxon>
        <taxon>Clostridiaceae</taxon>
        <taxon>Clostridium</taxon>
    </lineage>
</organism>
<sequence>MRYEVLKNLLNKTLTVQELIIFLKNEICGEGDESIVDNFFFYTIDEDHEIKIKFTSDFDGILDEEDRETILNTEINIIRVEIIKLD</sequence>
<evidence type="ECO:0000313" key="1">
    <source>
        <dbReference type="EMBL" id="SQC85413.1"/>
    </source>
</evidence>
<dbReference type="EMBL" id="UAWO01000006">
    <property type="protein sequence ID" value="SQC85413.1"/>
    <property type="molecule type" value="Genomic_DNA"/>
</dbReference>